<accession>A0AA38WKE4</accession>
<name>A0AA38WKE4_9ASTR</name>
<evidence type="ECO:0000256" key="2">
    <source>
        <dbReference type="SAM" id="Phobius"/>
    </source>
</evidence>
<comment type="caution">
    <text evidence="3">The sequence shown here is derived from an EMBL/GenBank/DDBJ whole genome shotgun (WGS) entry which is preliminary data.</text>
</comment>
<sequence>MAYNYGKIGLFMMAVLAAVSRLYFLSTTFPLKMKQIIVARIEIAIGLKFWSPVSGYMDVFGMCHRPQPSSFGLLFLDTWMLLKFAIGLIKEMGLDINTGGRALDEEVGVGIETRIVGFLRMLNLFRVGGFGLVGNGRAAAGSSGSLMGSYISDDRRYSSCQINITRGGEKKKARGSLVLWCYNMEMRLVRRQDWTGLNRTKLDSTGQTRESDRAGRDGTGQDRINVCFVFGMPRTGLNRTRQVP</sequence>
<keyword evidence="2" id="KW-0812">Transmembrane</keyword>
<dbReference type="AlphaFoldDB" id="A0AA38WKE4"/>
<feature type="transmembrane region" description="Helical" evidence="2">
    <location>
        <begin position="6"/>
        <end position="25"/>
    </location>
</feature>
<proteinExistence type="predicted"/>
<feature type="compositionally biased region" description="Basic and acidic residues" evidence="1">
    <location>
        <begin position="209"/>
        <end position="219"/>
    </location>
</feature>
<organism evidence="3 4">
    <name type="scientific">Centaurea solstitialis</name>
    <name type="common">yellow star-thistle</name>
    <dbReference type="NCBI Taxonomy" id="347529"/>
    <lineage>
        <taxon>Eukaryota</taxon>
        <taxon>Viridiplantae</taxon>
        <taxon>Streptophyta</taxon>
        <taxon>Embryophyta</taxon>
        <taxon>Tracheophyta</taxon>
        <taxon>Spermatophyta</taxon>
        <taxon>Magnoliopsida</taxon>
        <taxon>eudicotyledons</taxon>
        <taxon>Gunneridae</taxon>
        <taxon>Pentapetalae</taxon>
        <taxon>asterids</taxon>
        <taxon>campanulids</taxon>
        <taxon>Asterales</taxon>
        <taxon>Asteraceae</taxon>
        <taxon>Carduoideae</taxon>
        <taxon>Cardueae</taxon>
        <taxon>Centaureinae</taxon>
        <taxon>Centaurea</taxon>
    </lineage>
</organism>
<dbReference type="EMBL" id="JARYMX010000001">
    <property type="protein sequence ID" value="KAJ9564332.1"/>
    <property type="molecule type" value="Genomic_DNA"/>
</dbReference>
<keyword evidence="2" id="KW-1133">Transmembrane helix</keyword>
<reference evidence="3" key="1">
    <citation type="submission" date="2023-03" db="EMBL/GenBank/DDBJ databases">
        <title>Chromosome-scale reference genome and RAD-based genetic map of yellow starthistle (Centaurea solstitialis) reveal putative structural variation and QTLs associated with invader traits.</title>
        <authorList>
            <person name="Reatini B."/>
            <person name="Cang F.A."/>
            <person name="Jiang Q."/>
            <person name="Mckibben M.T.W."/>
            <person name="Barker M.S."/>
            <person name="Rieseberg L.H."/>
            <person name="Dlugosch K.M."/>
        </authorList>
    </citation>
    <scope>NUCLEOTIDE SEQUENCE</scope>
    <source>
        <strain evidence="3">CAN-66</strain>
        <tissue evidence="3">Leaf</tissue>
    </source>
</reference>
<keyword evidence="2" id="KW-0472">Membrane</keyword>
<evidence type="ECO:0000313" key="4">
    <source>
        <dbReference type="Proteomes" id="UP001172457"/>
    </source>
</evidence>
<dbReference type="Proteomes" id="UP001172457">
    <property type="component" value="Chromosome 1"/>
</dbReference>
<protein>
    <submittedName>
        <fullName evidence="3">Uncharacterized protein</fullName>
    </submittedName>
</protein>
<keyword evidence="4" id="KW-1185">Reference proteome</keyword>
<evidence type="ECO:0000313" key="3">
    <source>
        <dbReference type="EMBL" id="KAJ9564332.1"/>
    </source>
</evidence>
<gene>
    <name evidence="3" type="ORF">OSB04_000298</name>
</gene>
<evidence type="ECO:0000256" key="1">
    <source>
        <dbReference type="SAM" id="MobiDB-lite"/>
    </source>
</evidence>
<feature type="region of interest" description="Disordered" evidence="1">
    <location>
        <begin position="200"/>
        <end position="219"/>
    </location>
</feature>